<evidence type="ECO:0000256" key="10">
    <source>
        <dbReference type="RuleBase" id="RU000512"/>
    </source>
</evidence>
<evidence type="ECO:0000256" key="9">
    <source>
        <dbReference type="PIRSR" id="PIRSR614732-2"/>
    </source>
</evidence>
<keyword evidence="5 7" id="KW-0456">Lyase</keyword>
<proteinExistence type="inferred from homology"/>
<feature type="active site" description="For OMPdecase activity" evidence="8">
    <location>
        <position position="68"/>
    </location>
</feature>
<dbReference type="InterPro" id="IPR018089">
    <property type="entry name" value="OMPdecase_AS"/>
</dbReference>
<dbReference type="PANTHER" id="PTHR32119">
    <property type="entry name" value="OROTIDINE 5'-PHOSPHATE DECARBOXYLASE"/>
    <property type="match status" value="1"/>
</dbReference>
<feature type="binding site" evidence="7 9">
    <location>
        <position position="17"/>
    </location>
    <ligand>
        <name>substrate</name>
    </ligand>
</feature>
<evidence type="ECO:0000256" key="5">
    <source>
        <dbReference type="ARBA" id="ARBA00023239"/>
    </source>
</evidence>
<dbReference type="Pfam" id="PF00215">
    <property type="entry name" value="OMPdecase"/>
    <property type="match status" value="1"/>
</dbReference>
<feature type="active site" description="Proton donor" evidence="7">
    <location>
        <position position="68"/>
    </location>
</feature>
<dbReference type="InterPro" id="IPR001754">
    <property type="entry name" value="OMPdeCOase_dom"/>
</dbReference>
<comment type="pathway">
    <text evidence="2 7 10">Pyrimidine metabolism; UMP biosynthesis via de novo pathway; UMP from orotate: step 2/2.</text>
</comment>
<evidence type="ECO:0000256" key="3">
    <source>
        <dbReference type="ARBA" id="ARBA00022793"/>
    </source>
</evidence>
<comment type="similarity">
    <text evidence="7">Belongs to the OMP decarboxylase family. Type 1 subfamily.</text>
</comment>
<keyword evidence="4 7" id="KW-0665">Pyrimidine biosynthesis</keyword>
<evidence type="ECO:0000256" key="2">
    <source>
        <dbReference type="ARBA" id="ARBA00004861"/>
    </source>
</evidence>
<dbReference type="InterPro" id="IPR047596">
    <property type="entry name" value="OMPdecase_bac"/>
</dbReference>
<feature type="binding site" evidence="7 9">
    <location>
        <position position="214"/>
    </location>
    <ligand>
        <name>substrate</name>
    </ligand>
</feature>
<gene>
    <name evidence="7" type="primary">pyrF</name>
    <name evidence="12" type="ORF">VT98_11702</name>
</gene>
<comment type="subunit">
    <text evidence="7">Homodimer.</text>
</comment>
<keyword evidence="3 7" id="KW-0210">Decarboxylase</keyword>
<dbReference type="SMART" id="SM00934">
    <property type="entry name" value="OMPdecase"/>
    <property type="match status" value="1"/>
</dbReference>
<evidence type="ECO:0000256" key="8">
    <source>
        <dbReference type="PIRSR" id="PIRSR614732-1"/>
    </source>
</evidence>
<evidence type="ECO:0000256" key="7">
    <source>
        <dbReference type="HAMAP-Rule" id="MF_01200"/>
    </source>
</evidence>
<dbReference type="Proteomes" id="UP000288086">
    <property type="component" value="Unassembled WGS sequence"/>
</dbReference>
<feature type="binding site" evidence="7 9">
    <location>
        <position position="193"/>
    </location>
    <ligand>
        <name>substrate</name>
    </ligand>
</feature>
<organism evidence="12 13">
    <name type="scientific">Candidatus Electrothrix communis</name>
    <dbReference type="NCBI Taxonomy" id="1859133"/>
    <lineage>
        <taxon>Bacteria</taxon>
        <taxon>Pseudomonadati</taxon>
        <taxon>Thermodesulfobacteriota</taxon>
        <taxon>Desulfobulbia</taxon>
        <taxon>Desulfobulbales</taxon>
        <taxon>Desulfobulbaceae</taxon>
        <taxon>Candidatus Electrothrix</taxon>
    </lineage>
</organism>
<accession>A0A444J5C9</accession>
<dbReference type="NCBIfam" id="NF001273">
    <property type="entry name" value="PRK00230.1"/>
    <property type="match status" value="1"/>
</dbReference>
<dbReference type="GO" id="GO:0004590">
    <property type="term" value="F:orotidine-5'-phosphate decarboxylase activity"/>
    <property type="evidence" value="ECO:0007669"/>
    <property type="project" value="UniProtKB-UniRule"/>
</dbReference>
<evidence type="ECO:0000256" key="4">
    <source>
        <dbReference type="ARBA" id="ARBA00022975"/>
    </source>
</evidence>
<comment type="catalytic activity">
    <reaction evidence="6 7 10">
        <text>orotidine 5'-phosphate + H(+) = UMP + CO2</text>
        <dbReference type="Rhea" id="RHEA:11596"/>
        <dbReference type="ChEBI" id="CHEBI:15378"/>
        <dbReference type="ChEBI" id="CHEBI:16526"/>
        <dbReference type="ChEBI" id="CHEBI:57538"/>
        <dbReference type="ChEBI" id="CHEBI:57865"/>
        <dbReference type="EC" id="4.1.1.23"/>
    </reaction>
</comment>
<feature type="binding site" evidence="7 9">
    <location>
        <position position="39"/>
    </location>
    <ligand>
        <name>substrate</name>
    </ligand>
</feature>
<evidence type="ECO:0000313" key="12">
    <source>
        <dbReference type="EMBL" id="RWX48286.1"/>
    </source>
</evidence>
<feature type="active site" description="For OMPdecase activity" evidence="8">
    <location>
        <position position="66"/>
    </location>
</feature>
<feature type="active site" description="For OMPdecase activity" evidence="8">
    <location>
        <position position="71"/>
    </location>
</feature>
<evidence type="ECO:0000256" key="6">
    <source>
        <dbReference type="ARBA" id="ARBA00049157"/>
    </source>
</evidence>
<feature type="binding site" evidence="7">
    <location>
        <begin position="66"/>
        <end position="75"/>
    </location>
    <ligand>
        <name>substrate</name>
    </ligand>
</feature>
<feature type="binding site" evidence="7 9">
    <location>
        <position position="181"/>
    </location>
    <ligand>
        <name>substrate</name>
    </ligand>
</feature>
<dbReference type="Gene3D" id="3.20.20.70">
    <property type="entry name" value="Aldolase class I"/>
    <property type="match status" value="1"/>
</dbReference>
<evidence type="ECO:0000259" key="11">
    <source>
        <dbReference type="SMART" id="SM00934"/>
    </source>
</evidence>
<dbReference type="UniPathway" id="UPA00070">
    <property type="reaction ID" value="UER00120"/>
</dbReference>
<dbReference type="InterPro" id="IPR013785">
    <property type="entry name" value="Aldolase_TIM"/>
</dbReference>
<dbReference type="GO" id="GO:0044205">
    <property type="term" value="P:'de novo' UMP biosynthetic process"/>
    <property type="evidence" value="ECO:0007669"/>
    <property type="project" value="UniProtKB-UniRule"/>
</dbReference>
<feature type="binding site" evidence="7 9">
    <location>
        <position position="120"/>
    </location>
    <ligand>
        <name>substrate</name>
    </ligand>
</feature>
<comment type="function">
    <text evidence="1 7">Catalyzes the decarboxylation of orotidine 5'-monophosphate (OMP) to uridine 5'-monophosphate (UMP).</text>
</comment>
<evidence type="ECO:0000313" key="13">
    <source>
        <dbReference type="Proteomes" id="UP000288086"/>
    </source>
</evidence>
<comment type="caution">
    <text evidence="12">The sequence shown here is derived from an EMBL/GenBank/DDBJ whole genome shotgun (WGS) entry which is preliminary data.</text>
</comment>
<dbReference type="EMBL" id="MTKP01000170">
    <property type="protein sequence ID" value="RWX48286.1"/>
    <property type="molecule type" value="Genomic_DNA"/>
</dbReference>
<dbReference type="GO" id="GO:0006207">
    <property type="term" value="P:'de novo' pyrimidine nucleobase biosynthetic process"/>
    <property type="evidence" value="ECO:0007669"/>
    <property type="project" value="InterPro"/>
</dbReference>
<feature type="binding site" evidence="7 9">
    <location>
        <position position="213"/>
    </location>
    <ligand>
        <name>substrate</name>
    </ligand>
</feature>
<dbReference type="PROSITE" id="PS00156">
    <property type="entry name" value="OMPDECASE"/>
    <property type="match status" value="1"/>
</dbReference>
<protein>
    <recommendedName>
        <fullName evidence="7">Orotidine 5'-phosphate decarboxylase</fullName>
        <ecNumber evidence="7">4.1.1.23</ecNumber>
    </recommendedName>
    <alternativeName>
        <fullName evidence="7">OMP decarboxylase</fullName>
        <shortName evidence="7">OMPDCase</shortName>
        <shortName evidence="7">OMPdecase</shortName>
    </alternativeName>
</protein>
<dbReference type="SUPFAM" id="SSF51366">
    <property type="entry name" value="Ribulose-phoshate binding barrel"/>
    <property type="match status" value="1"/>
</dbReference>
<dbReference type="InterPro" id="IPR011060">
    <property type="entry name" value="RibuloseP-bd_barrel"/>
</dbReference>
<evidence type="ECO:0000256" key="1">
    <source>
        <dbReference type="ARBA" id="ARBA00002356"/>
    </source>
</evidence>
<reference evidence="12 13" key="1">
    <citation type="submission" date="2017-01" db="EMBL/GenBank/DDBJ databases">
        <title>The cable genome- insights into the physiology and evolution of filamentous bacteria capable of sulfide oxidation via long distance electron transfer.</title>
        <authorList>
            <person name="Schreiber L."/>
            <person name="Bjerg J.T."/>
            <person name="Boggild A."/>
            <person name="Van De Vossenberg J."/>
            <person name="Meysman F."/>
            <person name="Nielsen L.P."/>
            <person name="Schramm A."/>
            <person name="Kjeldsen K.U."/>
        </authorList>
    </citation>
    <scope>NUCLEOTIDE SEQUENCE [LARGE SCALE GENOMIC DNA]</scope>
    <source>
        <strain evidence="12">A1</strain>
    </source>
</reference>
<dbReference type="NCBIfam" id="TIGR01740">
    <property type="entry name" value="pyrF"/>
    <property type="match status" value="1"/>
</dbReference>
<name>A0A444J5C9_9BACT</name>
<keyword evidence="13" id="KW-1185">Reference proteome</keyword>
<dbReference type="InterPro" id="IPR014732">
    <property type="entry name" value="OMPdecase"/>
</dbReference>
<dbReference type="CDD" id="cd04725">
    <property type="entry name" value="OMP_decarboxylase_like"/>
    <property type="match status" value="1"/>
</dbReference>
<dbReference type="GO" id="GO:0005829">
    <property type="term" value="C:cytosol"/>
    <property type="evidence" value="ECO:0007669"/>
    <property type="project" value="TreeGrafter"/>
</dbReference>
<sequence length="249" mass="27077">MTEKNIPLNERIIFALDVTSPDEAMALVEKLDSEIKFFKVGLQLFLAGWFHTIDAIIARGNKVMVDLKFFDIPETVKLAVDQLKNRGVSFATVHGNDPILRAAVQDKDSEMKILAVTVLTSFDEEDMRAMGMTGSVRDLVLLRARKALEIGCDGVVSSALEAAPLRNDLGPNFLVVTPGIRPGANVDDGSDDQRRIATAKQAILNGADHVVIGRPIRDSKDPLALIRDLHKEITEGLAKKGAVADRAAV</sequence>
<feature type="domain" description="Orotidine 5'-phosphate decarboxylase" evidence="11">
    <location>
        <begin position="11"/>
        <end position="229"/>
    </location>
</feature>
<dbReference type="AlphaFoldDB" id="A0A444J5C9"/>
<dbReference type="PANTHER" id="PTHR32119:SF2">
    <property type="entry name" value="OROTIDINE 5'-PHOSPHATE DECARBOXYLASE"/>
    <property type="match status" value="1"/>
</dbReference>
<dbReference type="HAMAP" id="MF_01200_B">
    <property type="entry name" value="OMPdecase_type1_B"/>
    <property type="match status" value="1"/>
</dbReference>
<dbReference type="EC" id="4.1.1.23" evidence="7"/>